<organism evidence="3 4">
    <name type="scientific">Cyclotella atomus</name>
    <dbReference type="NCBI Taxonomy" id="382360"/>
    <lineage>
        <taxon>Eukaryota</taxon>
        <taxon>Sar</taxon>
        <taxon>Stramenopiles</taxon>
        <taxon>Ochrophyta</taxon>
        <taxon>Bacillariophyta</taxon>
        <taxon>Coscinodiscophyceae</taxon>
        <taxon>Thalassiosirophycidae</taxon>
        <taxon>Stephanodiscales</taxon>
        <taxon>Stephanodiscaceae</taxon>
        <taxon>Cyclotella</taxon>
    </lineage>
</organism>
<dbReference type="Pfam" id="PF00651">
    <property type="entry name" value="BTB"/>
    <property type="match status" value="1"/>
</dbReference>
<dbReference type="PANTHER" id="PTHR24413">
    <property type="entry name" value="SPECKLE-TYPE POZ PROTEIN"/>
    <property type="match status" value="1"/>
</dbReference>
<comment type="caution">
    <text evidence="3">The sequence shown here is derived from an EMBL/GenBank/DDBJ whole genome shotgun (WGS) entry which is preliminary data.</text>
</comment>
<dbReference type="EMBL" id="JALLPJ020000376">
    <property type="protein sequence ID" value="KAL3793932.1"/>
    <property type="molecule type" value="Genomic_DNA"/>
</dbReference>
<protein>
    <recommendedName>
        <fullName evidence="5">SAP domain-containing protein</fullName>
    </recommendedName>
</protein>
<gene>
    <name evidence="3" type="ORF">ACHAWO_002312</name>
</gene>
<dbReference type="SMART" id="SM00225">
    <property type="entry name" value="BTB"/>
    <property type="match status" value="1"/>
</dbReference>
<dbReference type="InterPro" id="IPR003034">
    <property type="entry name" value="SAP_dom"/>
</dbReference>
<dbReference type="Gene3D" id="3.30.710.10">
    <property type="entry name" value="Potassium Channel Kv1.1, Chain A"/>
    <property type="match status" value="1"/>
</dbReference>
<dbReference type="InterPro" id="IPR000210">
    <property type="entry name" value="BTB/POZ_dom"/>
</dbReference>
<accession>A0ABD3Q0V0</accession>
<dbReference type="Gene3D" id="1.10.720.30">
    <property type="entry name" value="SAP domain"/>
    <property type="match status" value="1"/>
</dbReference>
<evidence type="ECO:0000313" key="4">
    <source>
        <dbReference type="Proteomes" id="UP001530400"/>
    </source>
</evidence>
<keyword evidence="4" id="KW-1185">Reference proteome</keyword>
<dbReference type="PROSITE" id="PS50800">
    <property type="entry name" value="SAP"/>
    <property type="match status" value="1"/>
</dbReference>
<dbReference type="SMART" id="SM00513">
    <property type="entry name" value="SAP"/>
    <property type="match status" value="1"/>
</dbReference>
<feature type="non-terminal residue" evidence="3">
    <location>
        <position position="1"/>
    </location>
</feature>
<evidence type="ECO:0008006" key="5">
    <source>
        <dbReference type="Google" id="ProtNLM"/>
    </source>
</evidence>
<evidence type="ECO:0000259" key="2">
    <source>
        <dbReference type="PROSITE" id="PS50800"/>
    </source>
</evidence>
<dbReference type="Pfam" id="PF02037">
    <property type="entry name" value="SAP"/>
    <property type="match status" value="1"/>
</dbReference>
<evidence type="ECO:0000259" key="1">
    <source>
        <dbReference type="PROSITE" id="PS50097"/>
    </source>
</evidence>
<feature type="domain" description="SAP" evidence="2">
    <location>
        <begin position="181"/>
        <end position="215"/>
    </location>
</feature>
<dbReference type="PROSITE" id="PS50097">
    <property type="entry name" value="BTB"/>
    <property type="match status" value="1"/>
</dbReference>
<dbReference type="Proteomes" id="UP001530400">
    <property type="component" value="Unassembled WGS sequence"/>
</dbReference>
<dbReference type="InterPro" id="IPR036361">
    <property type="entry name" value="SAP_dom_sf"/>
</dbReference>
<feature type="domain" description="BTB" evidence="1">
    <location>
        <begin position="33"/>
        <end position="93"/>
    </location>
</feature>
<dbReference type="InterPro" id="IPR011333">
    <property type="entry name" value="SKP1/BTB/POZ_sf"/>
</dbReference>
<dbReference type="SUPFAM" id="SSF54695">
    <property type="entry name" value="POZ domain"/>
    <property type="match status" value="1"/>
</dbReference>
<sequence>IQVKGRSDDFYHPVKDIARNQLQLQLLKSGRKSDVVFKVGGKSFSAHSQILCANAPLLSEISEICDQEGSSTVAINGIHPDVFRYVLKHTYAGVMPSLSFVLGCGKMLIDAANRYELVEMTMAVENILVNECIIDNAENVSDYILFADAKSCPLLKEYAISFLTTRWLSEIMLILKTHASEEDMSVTELRKELGKRGLDVDGSKQALVSRFQEAKRRRTDSESD</sequence>
<dbReference type="SUPFAM" id="SSF68906">
    <property type="entry name" value="SAP domain"/>
    <property type="match status" value="1"/>
</dbReference>
<evidence type="ECO:0000313" key="3">
    <source>
        <dbReference type="EMBL" id="KAL3793932.1"/>
    </source>
</evidence>
<reference evidence="3 4" key="1">
    <citation type="submission" date="2024-10" db="EMBL/GenBank/DDBJ databases">
        <title>Updated reference genomes for cyclostephanoid diatoms.</title>
        <authorList>
            <person name="Roberts W.R."/>
            <person name="Alverson A.J."/>
        </authorList>
    </citation>
    <scope>NUCLEOTIDE SEQUENCE [LARGE SCALE GENOMIC DNA]</scope>
    <source>
        <strain evidence="3 4">AJA010-31</strain>
    </source>
</reference>
<name>A0ABD3Q0V0_9STRA</name>
<dbReference type="AlphaFoldDB" id="A0ABD3Q0V0"/>
<proteinExistence type="predicted"/>